<sequence>MSDKVEDLDVELIESDRAVFDVMGHFTEQVFGLINDCDQAENLSDDQKKQIAARIPEILAYKNKHQLDAINATINIEALKKSCLKLIASVPDDNKVEALEFCKEIFDYDPLEDKLRLWL</sequence>
<evidence type="ECO:0000313" key="1">
    <source>
        <dbReference type="EMBL" id="PIS05917.1"/>
    </source>
</evidence>
<dbReference type="AlphaFoldDB" id="A0A2H0W3R3"/>
<gene>
    <name evidence="1" type="ORF">COT80_04075</name>
</gene>
<evidence type="ECO:0000313" key="2">
    <source>
        <dbReference type="Proteomes" id="UP000229056"/>
    </source>
</evidence>
<name>A0A2H0W3R3_9BACT</name>
<dbReference type="EMBL" id="PEZY01000012">
    <property type="protein sequence ID" value="PIS05917.1"/>
    <property type="molecule type" value="Genomic_DNA"/>
</dbReference>
<comment type="caution">
    <text evidence="1">The sequence shown here is derived from an EMBL/GenBank/DDBJ whole genome shotgun (WGS) entry which is preliminary data.</text>
</comment>
<organism evidence="1 2">
    <name type="scientific">Candidatus Buchananbacteria bacterium CG10_big_fil_rev_8_21_14_0_10_33_19</name>
    <dbReference type="NCBI Taxonomy" id="1974525"/>
    <lineage>
        <taxon>Bacteria</taxon>
        <taxon>Candidatus Buchananiibacteriota</taxon>
    </lineage>
</organism>
<protein>
    <submittedName>
        <fullName evidence="1">Uncharacterized protein</fullName>
    </submittedName>
</protein>
<accession>A0A2H0W3R3</accession>
<proteinExistence type="predicted"/>
<dbReference type="Proteomes" id="UP000229056">
    <property type="component" value="Unassembled WGS sequence"/>
</dbReference>
<reference evidence="2" key="1">
    <citation type="submission" date="2017-09" db="EMBL/GenBank/DDBJ databases">
        <title>Depth-based differentiation of microbial function through sediment-hosted aquifers and enrichment of novel symbionts in the deep terrestrial subsurface.</title>
        <authorList>
            <person name="Probst A.J."/>
            <person name="Ladd B."/>
            <person name="Jarett J.K."/>
            <person name="Geller-Mcgrath D.E."/>
            <person name="Sieber C.M.K."/>
            <person name="Emerson J.B."/>
            <person name="Anantharaman K."/>
            <person name="Thomas B.C."/>
            <person name="Malmstrom R."/>
            <person name="Stieglmeier M."/>
            <person name="Klingl A."/>
            <person name="Woyke T."/>
            <person name="Ryan C.M."/>
            <person name="Banfield J.F."/>
        </authorList>
    </citation>
    <scope>NUCLEOTIDE SEQUENCE [LARGE SCALE GENOMIC DNA]</scope>
</reference>